<sequence length="188" mass="21371">MAEIIQQKFVLKKGETLIVRTALPSDAKNIIQYVRTIFRESPFMLTTEPEFTMTVEKEKQFLQDCLKSEGKLALVAEVDNRIIGFLNFQNGNKRKIRHTGEFGMSVAQEYRNLGVGSALLKILLNWAEDNPIIEKVYLEVFAKNTAAIALYKKIGFIEEGCKVKGVKIDQQTYDDILLMAQFVEKGTT</sequence>
<dbReference type="Proteomes" id="UP000040576">
    <property type="component" value="Unassembled WGS sequence"/>
</dbReference>
<reference evidence="2 3" key="1">
    <citation type="submission" date="2014-07" db="EMBL/GenBank/DDBJ databases">
        <authorList>
            <person name="Wibberg Daniel"/>
        </authorList>
    </citation>
    <scope>NUCLEOTIDE SEQUENCE [LARGE SCALE GENOMIC DNA]</scope>
</reference>
<feature type="domain" description="N-acetyltransferase" evidence="1">
    <location>
        <begin position="17"/>
        <end position="184"/>
    </location>
</feature>
<organism evidence="2 3">
    <name type="scientific">Caldibacillus thermoamylovorans</name>
    <dbReference type="NCBI Taxonomy" id="35841"/>
    <lineage>
        <taxon>Bacteria</taxon>
        <taxon>Bacillati</taxon>
        <taxon>Bacillota</taxon>
        <taxon>Bacilli</taxon>
        <taxon>Bacillales</taxon>
        <taxon>Bacillaceae</taxon>
        <taxon>Caldibacillus</taxon>
    </lineage>
</organism>
<dbReference type="PANTHER" id="PTHR43415:SF3">
    <property type="entry name" value="GNAT-FAMILY ACETYLTRANSFERASE"/>
    <property type="match status" value="1"/>
</dbReference>
<evidence type="ECO:0000313" key="2">
    <source>
        <dbReference type="EMBL" id="CEE01622.1"/>
    </source>
</evidence>
<dbReference type="EMBL" id="CCRF01000052">
    <property type="protein sequence ID" value="CEE01622.1"/>
    <property type="molecule type" value="Genomic_DNA"/>
</dbReference>
<dbReference type="PANTHER" id="PTHR43415">
    <property type="entry name" value="SPERMIDINE N(1)-ACETYLTRANSFERASE"/>
    <property type="match status" value="1"/>
</dbReference>
<dbReference type="CDD" id="cd04301">
    <property type="entry name" value="NAT_SF"/>
    <property type="match status" value="1"/>
</dbReference>
<protein>
    <recommendedName>
        <fullName evidence="1">N-acetyltransferase domain-containing protein</fullName>
    </recommendedName>
</protein>
<accession>A0A090IV93</accession>
<dbReference type="PROSITE" id="PS51186">
    <property type="entry name" value="GNAT"/>
    <property type="match status" value="1"/>
</dbReference>
<dbReference type="InterPro" id="IPR000182">
    <property type="entry name" value="GNAT_dom"/>
</dbReference>
<dbReference type="GO" id="GO:0016747">
    <property type="term" value="F:acyltransferase activity, transferring groups other than amino-acyl groups"/>
    <property type="evidence" value="ECO:0007669"/>
    <property type="project" value="InterPro"/>
</dbReference>
<dbReference type="RefSeq" id="WP_034770191.1">
    <property type="nucleotide sequence ID" value="NZ_CCRF01000052.1"/>
</dbReference>
<proteinExistence type="predicted"/>
<dbReference type="InterPro" id="IPR016181">
    <property type="entry name" value="Acyl_CoA_acyltransferase"/>
</dbReference>
<keyword evidence="3" id="KW-1185">Reference proteome</keyword>
<name>A0A090IV93_9BACI</name>
<dbReference type="Gene3D" id="3.40.630.30">
    <property type="match status" value="1"/>
</dbReference>
<dbReference type="Pfam" id="PF00583">
    <property type="entry name" value="Acetyltransf_1"/>
    <property type="match status" value="1"/>
</dbReference>
<dbReference type="SUPFAM" id="SSF55729">
    <property type="entry name" value="Acyl-CoA N-acyltransferases (Nat)"/>
    <property type="match status" value="1"/>
</dbReference>
<evidence type="ECO:0000259" key="1">
    <source>
        <dbReference type="PROSITE" id="PS51186"/>
    </source>
</evidence>
<dbReference type="AlphaFoldDB" id="A0A090IV93"/>
<evidence type="ECO:0000313" key="3">
    <source>
        <dbReference type="Proteomes" id="UP000040576"/>
    </source>
</evidence>
<gene>
    <name evidence="2" type="ORF">BT1A1_1796</name>
</gene>